<evidence type="ECO:0000313" key="1">
    <source>
        <dbReference type="EMBL" id="KAJ2780017.1"/>
    </source>
</evidence>
<gene>
    <name evidence="1" type="ORF">GGI15_003691</name>
</gene>
<sequence>MRRERRTRHAHSVSDFGQLSGAAQVAHLEQLVSDVRAATYAAISAHTGHSQPTESPADPLDAVATANAKYEVAQQHRADFAPQLDAVGGGLRSLVRLAKAHANLRDSDEQLASGDLAAAAGLVSEAQVLLAELSEEEEEPSGSAAAAADMLRCVAVQRRAGLRAELEYVGAEMYMVEGAHVEVRYAVERAADGAPYESAVAAGDLFFALGELGLATALADRLADGLAALVGRFSAAATCSAAERTEDPLELARDKCASVVAFVRDDVFREMDADEHGGVVAYVGARMWRVVAPAMRELVGRQQQDAGRDLAALVDAEDAWVDAGLIAAEDACVRAAVRDQAYGRAAGRRADLLANVAELLGAAGANTAAVGEPMADAAKGKPKAKGGGSPLAQPACKVSVRAQALVDFAHATVALPAADDASANVTVAQQYLAVRDALALYRAVLEASVEAHVADRRGALQAAADSAYVARGLSTLCVAERERWAREERWVGRVAGFTDAVMAYRALGRRALTAAVEAAGRDVHRMLQAPWDAGGVAAACAVVLRWAEDAACLPDDLRLRALGRLVAALLGRVRRRVAAAAMAAGDAEARAVRWAVAPVLRLPECFVYAHPAPAVSRGARAPVAKYCGEWDDFLALVGRLDAISSGISE</sequence>
<organism evidence="1 2">
    <name type="scientific">Coemansia interrupta</name>
    <dbReference type="NCBI Taxonomy" id="1126814"/>
    <lineage>
        <taxon>Eukaryota</taxon>
        <taxon>Fungi</taxon>
        <taxon>Fungi incertae sedis</taxon>
        <taxon>Zoopagomycota</taxon>
        <taxon>Kickxellomycotina</taxon>
        <taxon>Kickxellomycetes</taxon>
        <taxon>Kickxellales</taxon>
        <taxon>Kickxellaceae</taxon>
        <taxon>Coemansia</taxon>
    </lineage>
</organism>
<reference evidence="1" key="1">
    <citation type="submission" date="2022-07" db="EMBL/GenBank/DDBJ databases">
        <title>Phylogenomic reconstructions and comparative analyses of Kickxellomycotina fungi.</title>
        <authorList>
            <person name="Reynolds N.K."/>
            <person name="Stajich J.E."/>
            <person name="Barry K."/>
            <person name="Grigoriev I.V."/>
            <person name="Crous P."/>
            <person name="Smith M.E."/>
        </authorList>
    </citation>
    <scope>NUCLEOTIDE SEQUENCE</scope>
    <source>
        <strain evidence="1">BCRC 34489</strain>
    </source>
</reference>
<evidence type="ECO:0000313" key="2">
    <source>
        <dbReference type="Proteomes" id="UP001140172"/>
    </source>
</evidence>
<dbReference type="Proteomes" id="UP001140172">
    <property type="component" value="Unassembled WGS sequence"/>
</dbReference>
<comment type="caution">
    <text evidence="1">The sequence shown here is derived from an EMBL/GenBank/DDBJ whole genome shotgun (WGS) entry which is preliminary data.</text>
</comment>
<accession>A0A9W8LGX3</accession>
<name>A0A9W8LGX3_9FUNG</name>
<protein>
    <submittedName>
        <fullName evidence="1">Uncharacterized protein</fullName>
    </submittedName>
</protein>
<dbReference type="OrthoDB" id="534815at2759"/>
<dbReference type="EMBL" id="JANBUM010000270">
    <property type="protein sequence ID" value="KAJ2780017.1"/>
    <property type="molecule type" value="Genomic_DNA"/>
</dbReference>
<proteinExistence type="predicted"/>
<keyword evidence="2" id="KW-1185">Reference proteome</keyword>
<dbReference type="AlphaFoldDB" id="A0A9W8LGX3"/>